<evidence type="ECO:0000313" key="2">
    <source>
        <dbReference type="EMBL" id="GGM80229.1"/>
    </source>
</evidence>
<dbReference type="CDD" id="cd06661">
    <property type="entry name" value="GGCT_like"/>
    <property type="match status" value="1"/>
</dbReference>
<gene>
    <name evidence="2" type="ORF">GCM10012275_58540</name>
</gene>
<reference evidence="2" key="2">
    <citation type="submission" date="2020-09" db="EMBL/GenBank/DDBJ databases">
        <authorList>
            <person name="Sun Q."/>
            <person name="Zhou Y."/>
        </authorList>
    </citation>
    <scope>NUCLEOTIDE SEQUENCE</scope>
    <source>
        <strain evidence="2">CGMCC 4.5737</strain>
    </source>
</reference>
<evidence type="ECO:0000259" key="1">
    <source>
        <dbReference type="Pfam" id="PF06094"/>
    </source>
</evidence>
<dbReference type="Pfam" id="PF06094">
    <property type="entry name" value="GGACT"/>
    <property type="match status" value="1"/>
</dbReference>
<dbReference type="EMBL" id="BMMK01000047">
    <property type="protein sequence ID" value="GGM80229.1"/>
    <property type="molecule type" value="Genomic_DNA"/>
</dbReference>
<dbReference type="InterPro" id="IPR009288">
    <property type="entry name" value="AIG2-like_dom"/>
</dbReference>
<accession>A0A8J3CDW0</accession>
<dbReference type="SUPFAM" id="SSF110857">
    <property type="entry name" value="Gamma-glutamyl cyclotransferase-like"/>
    <property type="match status" value="1"/>
</dbReference>
<organism evidence="2 3">
    <name type="scientific">Longimycelium tulufanense</name>
    <dbReference type="NCBI Taxonomy" id="907463"/>
    <lineage>
        <taxon>Bacteria</taxon>
        <taxon>Bacillati</taxon>
        <taxon>Actinomycetota</taxon>
        <taxon>Actinomycetes</taxon>
        <taxon>Pseudonocardiales</taxon>
        <taxon>Pseudonocardiaceae</taxon>
        <taxon>Longimycelium</taxon>
    </lineage>
</organism>
<comment type="caution">
    <text evidence="2">The sequence shown here is derived from an EMBL/GenBank/DDBJ whole genome shotgun (WGS) entry which is preliminary data.</text>
</comment>
<feature type="domain" description="Gamma-glutamylcyclotransferase AIG2-like" evidence="1">
    <location>
        <begin position="265"/>
        <end position="365"/>
    </location>
</feature>
<dbReference type="Gene3D" id="3.10.490.10">
    <property type="entry name" value="Gamma-glutamyl cyclotransferase-like"/>
    <property type="match status" value="1"/>
</dbReference>
<sequence length="376" mass="41125">MAFDPINGPVVHKPHIHDWLTCFQPVKDMADPFPDAEHPADPYPGSVPRHSYVHHGGLGWPLHPDFAALGGWRVGECDLDDWLLQRKAPVLADRVPVLTYGSNRCPSKLTWLREHLGLAGPVVVLRARTHDLAAVWAFGLRARDGQRPATLCALPGSVEEHSVWMATREQVRVLDTCEGRGRRYRLSRVRSGQVELEDGSIVDSPWAYTAATEVRLPLLANGKPVRCVDTPQDEALALKGVPGPDGLDVSEVDGDPAGDEWPDRVFVYGTLQPGASAWPLMSRFVTDEGTPARLAGTVYDTGLGYPALRLGDGPGAPGTVLRLRDPEAAFRQLDAYEGSDYQRVRVRVSDGTVCWTYVWLSDVAQLAVLAEGWPAA</sequence>
<evidence type="ECO:0000313" key="3">
    <source>
        <dbReference type="Proteomes" id="UP000637578"/>
    </source>
</evidence>
<dbReference type="AlphaFoldDB" id="A0A8J3CDW0"/>
<protein>
    <recommendedName>
        <fullName evidence="1">Gamma-glutamylcyclotransferase AIG2-like domain-containing protein</fullName>
    </recommendedName>
</protein>
<keyword evidence="3" id="KW-1185">Reference proteome</keyword>
<reference evidence="2" key="1">
    <citation type="journal article" date="2014" name="Int. J. Syst. Evol. Microbiol.">
        <title>Complete genome sequence of Corynebacterium casei LMG S-19264T (=DSM 44701T), isolated from a smear-ripened cheese.</title>
        <authorList>
            <consortium name="US DOE Joint Genome Institute (JGI-PGF)"/>
            <person name="Walter F."/>
            <person name="Albersmeier A."/>
            <person name="Kalinowski J."/>
            <person name="Ruckert C."/>
        </authorList>
    </citation>
    <scope>NUCLEOTIDE SEQUENCE</scope>
    <source>
        <strain evidence="2">CGMCC 4.5737</strain>
    </source>
</reference>
<dbReference type="InterPro" id="IPR013024">
    <property type="entry name" value="GGCT-like"/>
</dbReference>
<dbReference type="Proteomes" id="UP000637578">
    <property type="component" value="Unassembled WGS sequence"/>
</dbReference>
<name>A0A8J3CDW0_9PSEU</name>
<proteinExistence type="predicted"/>
<dbReference type="InterPro" id="IPR036568">
    <property type="entry name" value="GGCT-like_sf"/>
</dbReference>